<dbReference type="PANTHER" id="PTHR47893">
    <property type="entry name" value="REGULATORY PROTEIN PCHR"/>
    <property type="match status" value="1"/>
</dbReference>
<name>A0AA49GQ62_9BACT</name>
<organism evidence="5">
    <name type="scientific">Roseihalotalea indica</name>
    <dbReference type="NCBI Taxonomy" id="2867963"/>
    <lineage>
        <taxon>Bacteria</taxon>
        <taxon>Pseudomonadati</taxon>
        <taxon>Bacteroidota</taxon>
        <taxon>Cytophagia</taxon>
        <taxon>Cytophagales</taxon>
        <taxon>Catalimonadaceae</taxon>
        <taxon>Roseihalotalea</taxon>
    </lineage>
</organism>
<keyword evidence="3" id="KW-0804">Transcription</keyword>
<reference evidence="5" key="1">
    <citation type="journal article" date="2023" name="Comput. Struct. Biotechnol. J.">
        <title>Discovery of a novel marine Bacteroidetes with a rich repertoire of carbohydrate-active enzymes.</title>
        <authorList>
            <person name="Chen B."/>
            <person name="Liu G."/>
            <person name="Chen Q."/>
            <person name="Wang H."/>
            <person name="Liu L."/>
            <person name="Tang K."/>
        </authorList>
    </citation>
    <scope>NUCLEOTIDE SEQUENCE</scope>
    <source>
        <strain evidence="5">TK19036</strain>
    </source>
</reference>
<evidence type="ECO:0000256" key="1">
    <source>
        <dbReference type="ARBA" id="ARBA00023015"/>
    </source>
</evidence>
<feature type="domain" description="HTH araC/xylS-type" evidence="4">
    <location>
        <begin position="201"/>
        <end position="299"/>
    </location>
</feature>
<evidence type="ECO:0000256" key="2">
    <source>
        <dbReference type="ARBA" id="ARBA00023125"/>
    </source>
</evidence>
<dbReference type="Pfam" id="PF12833">
    <property type="entry name" value="HTH_18"/>
    <property type="match status" value="1"/>
</dbReference>
<dbReference type="PROSITE" id="PS01124">
    <property type="entry name" value="HTH_ARAC_FAMILY_2"/>
    <property type="match status" value="1"/>
</dbReference>
<gene>
    <name evidence="5" type="ORF">K4G66_09700</name>
</gene>
<dbReference type="Gene3D" id="1.10.10.60">
    <property type="entry name" value="Homeodomain-like"/>
    <property type="match status" value="2"/>
</dbReference>
<dbReference type="PANTHER" id="PTHR47893:SF1">
    <property type="entry name" value="REGULATORY PROTEIN PCHR"/>
    <property type="match status" value="1"/>
</dbReference>
<evidence type="ECO:0000256" key="3">
    <source>
        <dbReference type="ARBA" id="ARBA00023163"/>
    </source>
</evidence>
<evidence type="ECO:0000259" key="4">
    <source>
        <dbReference type="PROSITE" id="PS01124"/>
    </source>
</evidence>
<accession>A0AA49GQ62</accession>
<keyword evidence="2" id="KW-0238">DNA-binding</keyword>
<keyword evidence="1" id="KW-0805">Transcription regulation</keyword>
<dbReference type="InterPro" id="IPR009057">
    <property type="entry name" value="Homeodomain-like_sf"/>
</dbReference>
<sequence length="300" mass="34400">MSQKYQPSPTEVASNIMNWEFNNIQMGYALSTFDQTLSTFSAGNSKEAVRLHFGLKGDYAFTYRQLHRSFNLVGGHHNIMYSQGIDIEVRNKTLEIETFGVDFPKDLFLAFTQDGDDLLKRFTGDILEGHNALLSENWGTVDVAIQTVIDEIRHNTYAGKLQEIFLLAKCLELLVLCIDNYRQTNHPPTHLKSNTDRERVIAARDYLNERISDPPNLSDIAKTVGLSECKLKRGFKEMFRSTVFGYLTERRLNLAMQYLRDTRKTAAEISYDLGYSSPQHFSNQFRNKFGMPPNSVRKNS</sequence>
<dbReference type="InterPro" id="IPR053142">
    <property type="entry name" value="PchR_regulatory_protein"/>
</dbReference>
<dbReference type="InterPro" id="IPR018060">
    <property type="entry name" value="HTH_AraC"/>
</dbReference>
<proteinExistence type="predicted"/>
<evidence type="ECO:0000313" key="5">
    <source>
        <dbReference type="EMBL" id="WKN38975.1"/>
    </source>
</evidence>
<dbReference type="PRINTS" id="PR00032">
    <property type="entry name" value="HTHARAC"/>
</dbReference>
<protein>
    <submittedName>
        <fullName evidence="5">AraC family transcriptional regulator</fullName>
    </submittedName>
</protein>
<dbReference type="AlphaFoldDB" id="A0AA49GQ62"/>
<dbReference type="GO" id="GO:0043565">
    <property type="term" value="F:sequence-specific DNA binding"/>
    <property type="evidence" value="ECO:0007669"/>
    <property type="project" value="InterPro"/>
</dbReference>
<dbReference type="EMBL" id="CP120682">
    <property type="protein sequence ID" value="WKN38975.1"/>
    <property type="molecule type" value="Genomic_DNA"/>
</dbReference>
<reference evidence="5" key="2">
    <citation type="journal article" date="2024" name="Antonie Van Leeuwenhoek">
        <title>Roseihalotalea indica gen. nov., sp. nov., a halophilic Bacteroidetes from mesopelagic Southwest Indian Ocean with higher carbohydrate metabolic potential.</title>
        <authorList>
            <person name="Chen B."/>
            <person name="Zhang M."/>
            <person name="Lin D."/>
            <person name="Ye J."/>
            <person name="Tang K."/>
        </authorList>
    </citation>
    <scope>NUCLEOTIDE SEQUENCE</scope>
    <source>
        <strain evidence="5">TK19036</strain>
    </source>
</reference>
<dbReference type="InterPro" id="IPR020449">
    <property type="entry name" value="Tscrpt_reg_AraC-type_HTH"/>
</dbReference>
<dbReference type="GO" id="GO:0003700">
    <property type="term" value="F:DNA-binding transcription factor activity"/>
    <property type="evidence" value="ECO:0007669"/>
    <property type="project" value="InterPro"/>
</dbReference>
<dbReference type="SUPFAM" id="SSF46689">
    <property type="entry name" value="Homeodomain-like"/>
    <property type="match status" value="2"/>
</dbReference>
<dbReference type="SMART" id="SM00342">
    <property type="entry name" value="HTH_ARAC"/>
    <property type="match status" value="1"/>
</dbReference>